<feature type="binding site" evidence="7">
    <location>
        <position position="135"/>
    </location>
    <ligand>
        <name>Zn(2+)</name>
        <dbReference type="ChEBI" id="CHEBI:29105"/>
        <label>1</label>
    </ligand>
</feature>
<dbReference type="SUPFAM" id="SSF56281">
    <property type="entry name" value="Metallo-hydrolase/oxidoreductase"/>
    <property type="match status" value="1"/>
</dbReference>
<keyword evidence="5 7" id="KW-0378">Hydrolase</keyword>
<dbReference type="EC" id="3.1.2.6" evidence="7"/>
<dbReference type="NCBIfam" id="TIGR03413">
    <property type="entry name" value="GSH_gloB"/>
    <property type="match status" value="1"/>
</dbReference>
<evidence type="ECO:0000256" key="1">
    <source>
        <dbReference type="ARBA" id="ARBA00001623"/>
    </source>
</evidence>
<dbReference type="InterPro" id="IPR001279">
    <property type="entry name" value="Metallo-B-lactamas"/>
</dbReference>
<evidence type="ECO:0000256" key="7">
    <source>
        <dbReference type="HAMAP-Rule" id="MF_01374"/>
    </source>
</evidence>
<comment type="similarity">
    <text evidence="3 7">Belongs to the metallo-beta-lactamase superfamily. Glyoxalase II family.</text>
</comment>
<evidence type="ECO:0000256" key="2">
    <source>
        <dbReference type="ARBA" id="ARBA00004963"/>
    </source>
</evidence>
<evidence type="ECO:0000313" key="10">
    <source>
        <dbReference type="Proteomes" id="UP000253934"/>
    </source>
</evidence>
<feature type="binding site" evidence="7">
    <location>
        <position position="56"/>
    </location>
    <ligand>
        <name>Zn(2+)</name>
        <dbReference type="ChEBI" id="CHEBI:29105"/>
        <label>1</label>
    </ligand>
</feature>
<feature type="domain" description="Metallo-beta-lactamase" evidence="8">
    <location>
        <begin position="11"/>
        <end position="174"/>
    </location>
</feature>
<dbReference type="HAMAP" id="MF_01374">
    <property type="entry name" value="Glyoxalase_2"/>
    <property type="match status" value="1"/>
</dbReference>
<dbReference type="Pfam" id="PF00753">
    <property type="entry name" value="Lactamase_B"/>
    <property type="match status" value="1"/>
</dbReference>
<dbReference type="PIRSF" id="PIRSF005457">
    <property type="entry name" value="Glx"/>
    <property type="match status" value="1"/>
</dbReference>
<dbReference type="GO" id="GO:0019243">
    <property type="term" value="P:methylglyoxal catabolic process to D-lactate via S-lactoyl-glutathione"/>
    <property type="evidence" value="ECO:0007669"/>
    <property type="project" value="UniProtKB-UniRule"/>
</dbReference>
<evidence type="ECO:0000259" key="8">
    <source>
        <dbReference type="SMART" id="SM00849"/>
    </source>
</evidence>
<proteinExistence type="inferred from homology"/>
<dbReference type="InterPro" id="IPR032282">
    <property type="entry name" value="HAGH_C"/>
</dbReference>
<name>A0A369KY73_9BACT</name>
<comment type="pathway">
    <text evidence="2 7">Secondary metabolite metabolism; methylglyoxal degradation; (R)-lactate from methylglyoxal: step 2/2.</text>
</comment>
<feature type="binding site" evidence="7">
    <location>
        <position position="59"/>
    </location>
    <ligand>
        <name>Zn(2+)</name>
        <dbReference type="ChEBI" id="CHEBI:29105"/>
        <label>2</label>
    </ligand>
</feature>
<feature type="binding site" evidence="7">
    <location>
        <position position="54"/>
    </location>
    <ligand>
        <name>Zn(2+)</name>
        <dbReference type="ChEBI" id="CHEBI:29105"/>
        <label>1</label>
    </ligand>
</feature>
<feature type="binding site" evidence="7">
    <location>
        <position position="113"/>
    </location>
    <ligand>
        <name>Zn(2+)</name>
        <dbReference type="ChEBI" id="CHEBI:29105"/>
        <label>1</label>
    </ligand>
</feature>
<keyword evidence="4 7" id="KW-0479">Metal-binding</keyword>
<evidence type="ECO:0000256" key="4">
    <source>
        <dbReference type="ARBA" id="ARBA00022723"/>
    </source>
</evidence>
<dbReference type="Proteomes" id="UP000253934">
    <property type="component" value="Unassembled WGS sequence"/>
</dbReference>
<evidence type="ECO:0000313" key="9">
    <source>
        <dbReference type="EMBL" id="RDB36146.1"/>
    </source>
</evidence>
<dbReference type="Pfam" id="PF16123">
    <property type="entry name" value="HAGH_C"/>
    <property type="match status" value="1"/>
</dbReference>
<feature type="binding site" evidence="7">
    <location>
        <position position="174"/>
    </location>
    <ligand>
        <name>Zn(2+)</name>
        <dbReference type="ChEBI" id="CHEBI:29105"/>
        <label>2</label>
    </ligand>
</feature>
<evidence type="ECO:0000256" key="3">
    <source>
        <dbReference type="ARBA" id="ARBA00006759"/>
    </source>
</evidence>
<dbReference type="PANTHER" id="PTHR43705:SF1">
    <property type="entry name" value="HYDROXYACYLGLUTATHIONE HYDROLASE GLOB"/>
    <property type="match status" value="1"/>
</dbReference>
<dbReference type="InterPro" id="IPR035680">
    <property type="entry name" value="Clx_II_MBL"/>
</dbReference>
<keyword evidence="10" id="KW-1185">Reference proteome</keyword>
<sequence>MKIHTLTALSDNYIFILVDELSQEAVVVDPALSDVVINFIKTNNLKLTKILNTHHHCDHVDGNSLILKEFPNVEVCAGINDSGRVPFQTHFLKHGDIINCVGEAAQIFYVPGHTLGHICYFFSLKNGEHHLFIGDTIFSGGCGKIFEGTYYQMYQSINFLIKNLPDTTYIWCTHEYTLENYLYLEKMEPENLKIKQKIKDVKELRKQNKATIPFTLGSEKIFNSFLRLHDPNLKFLLNANNDFEIFCKVRQFRDKYQNINVDVELLK</sequence>
<dbReference type="SMART" id="SM00849">
    <property type="entry name" value="Lactamase_B"/>
    <property type="match status" value="1"/>
</dbReference>
<comment type="cofactor">
    <cofactor evidence="7">
        <name>Zn(2+)</name>
        <dbReference type="ChEBI" id="CHEBI:29105"/>
    </cofactor>
    <text evidence="7">Binds 2 Zn(2+) ions per subunit.</text>
</comment>
<evidence type="ECO:0000256" key="5">
    <source>
        <dbReference type="ARBA" id="ARBA00022801"/>
    </source>
</evidence>
<dbReference type="InterPro" id="IPR050110">
    <property type="entry name" value="Glyoxalase_II_hydrolase"/>
</dbReference>
<dbReference type="UniPathway" id="UPA00619">
    <property type="reaction ID" value="UER00676"/>
</dbReference>
<dbReference type="GO" id="GO:0046872">
    <property type="term" value="F:metal ion binding"/>
    <property type="evidence" value="ECO:0007669"/>
    <property type="project" value="UniProtKB-KW"/>
</dbReference>
<evidence type="ECO:0000256" key="6">
    <source>
        <dbReference type="ARBA" id="ARBA00022833"/>
    </source>
</evidence>
<dbReference type="InterPro" id="IPR017782">
    <property type="entry name" value="Hydroxyacylglutathione_Hdrlase"/>
</dbReference>
<comment type="function">
    <text evidence="7">Thiolesterase that catalyzes the hydrolysis of S-D-lactoyl-glutathione to form glutathione and D-lactic acid.</text>
</comment>
<dbReference type="Gene3D" id="3.60.15.10">
    <property type="entry name" value="Ribonuclease Z/Hydroxyacylglutathione hydrolase-like"/>
    <property type="match status" value="1"/>
</dbReference>
<dbReference type="InterPro" id="IPR036866">
    <property type="entry name" value="RibonucZ/Hydroxyglut_hydro"/>
</dbReference>
<organism evidence="9 10">
    <name type="scientific">Spirobacillus cienkowskii</name>
    <dbReference type="NCBI Taxonomy" id="495820"/>
    <lineage>
        <taxon>Bacteria</taxon>
        <taxon>Pseudomonadati</taxon>
        <taxon>Bdellovibrionota</taxon>
        <taxon>Oligoflexia</taxon>
        <taxon>Silvanigrellales</taxon>
        <taxon>Spirobacillus</taxon>
    </lineage>
</organism>
<keyword evidence="6 7" id="KW-0862">Zinc</keyword>
<protein>
    <recommendedName>
        <fullName evidence="7">Hydroxyacylglutathione hydrolase</fullName>
        <ecNumber evidence="7">3.1.2.6</ecNumber>
    </recommendedName>
    <alternativeName>
        <fullName evidence="7">Glyoxalase II</fullName>
        <shortName evidence="7">Glx II</shortName>
    </alternativeName>
</protein>
<dbReference type="GO" id="GO:0004416">
    <property type="term" value="F:hydroxyacylglutathione hydrolase activity"/>
    <property type="evidence" value="ECO:0007669"/>
    <property type="project" value="UniProtKB-UniRule"/>
</dbReference>
<dbReference type="EMBL" id="QOVW01000066">
    <property type="protein sequence ID" value="RDB36146.1"/>
    <property type="molecule type" value="Genomic_DNA"/>
</dbReference>
<comment type="caution">
    <text evidence="9">The sequence shown here is derived from an EMBL/GenBank/DDBJ whole genome shotgun (WGS) entry which is preliminary data.</text>
</comment>
<comment type="subunit">
    <text evidence="7">Monomer.</text>
</comment>
<feature type="binding site" evidence="7">
    <location>
        <position position="135"/>
    </location>
    <ligand>
        <name>Zn(2+)</name>
        <dbReference type="ChEBI" id="CHEBI:29105"/>
        <label>2</label>
    </ligand>
</feature>
<gene>
    <name evidence="7 9" type="primary">gloB</name>
    <name evidence="9" type="ORF">DCC88_06590</name>
</gene>
<dbReference type="CDD" id="cd07723">
    <property type="entry name" value="hydroxyacylglutathione_hydrolase_MBL-fold"/>
    <property type="match status" value="1"/>
</dbReference>
<feature type="binding site" evidence="7">
    <location>
        <position position="58"/>
    </location>
    <ligand>
        <name>Zn(2+)</name>
        <dbReference type="ChEBI" id="CHEBI:29105"/>
        <label>2</label>
    </ligand>
</feature>
<dbReference type="PANTHER" id="PTHR43705">
    <property type="entry name" value="HYDROXYACYLGLUTATHIONE HYDROLASE"/>
    <property type="match status" value="1"/>
</dbReference>
<dbReference type="AlphaFoldDB" id="A0A369KY73"/>
<accession>A0A369KY73</accession>
<dbReference type="RefSeq" id="WP_338636178.1">
    <property type="nucleotide sequence ID" value="NZ_CP146516.1"/>
</dbReference>
<comment type="catalytic activity">
    <reaction evidence="1 7">
        <text>an S-(2-hydroxyacyl)glutathione + H2O = a 2-hydroxy carboxylate + glutathione + H(+)</text>
        <dbReference type="Rhea" id="RHEA:21864"/>
        <dbReference type="ChEBI" id="CHEBI:15377"/>
        <dbReference type="ChEBI" id="CHEBI:15378"/>
        <dbReference type="ChEBI" id="CHEBI:57925"/>
        <dbReference type="ChEBI" id="CHEBI:58896"/>
        <dbReference type="ChEBI" id="CHEBI:71261"/>
        <dbReference type="EC" id="3.1.2.6"/>
    </reaction>
</comment>
<reference evidence="9" key="1">
    <citation type="submission" date="2018-04" db="EMBL/GenBank/DDBJ databases">
        <title>Draft genome sequence of the Candidatus Spirobacillus cienkowskii, a pathogen of freshwater Daphnia species, reconstructed from hemolymph metagenomic reads.</title>
        <authorList>
            <person name="Bresciani L."/>
            <person name="Lemos L.N."/>
            <person name="Wale N."/>
            <person name="Lin J.Y."/>
            <person name="Fernandes G.R."/>
            <person name="Duffy M.A."/>
            <person name="Rodrigues J.M."/>
        </authorList>
    </citation>
    <scope>NUCLEOTIDE SEQUENCE [LARGE SCALE GENOMIC DNA]</scope>
    <source>
        <strain evidence="9">Binning01</strain>
    </source>
</reference>